<accession>A0A376G033</accession>
<name>A0A376G033_9FLAO</name>
<evidence type="ECO:0008006" key="3">
    <source>
        <dbReference type="Google" id="ProtNLM"/>
    </source>
</evidence>
<proteinExistence type="predicted"/>
<dbReference type="RefSeq" id="WP_114998100.1">
    <property type="nucleotide sequence ID" value="NZ_UFXS01000001.1"/>
</dbReference>
<evidence type="ECO:0000313" key="2">
    <source>
        <dbReference type="Proteomes" id="UP000254737"/>
    </source>
</evidence>
<reference evidence="1 2" key="1">
    <citation type="submission" date="2018-06" db="EMBL/GenBank/DDBJ databases">
        <authorList>
            <consortium name="Pathogen Informatics"/>
            <person name="Doyle S."/>
        </authorList>
    </citation>
    <scope>NUCLEOTIDE SEQUENCE [LARGE SCALE GENOMIC DNA]</scope>
    <source>
        <strain evidence="1 2">NCTC13456</strain>
    </source>
</reference>
<protein>
    <recommendedName>
        <fullName evidence="3">YD repeat-containing protein</fullName>
    </recommendedName>
</protein>
<dbReference type="EMBL" id="UFXS01000001">
    <property type="protein sequence ID" value="STD52990.1"/>
    <property type="molecule type" value="Genomic_DNA"/>
</dbReference>
<sequence length="1089" mass="123250">MKKNIVLLALFVVGNVFGQNLDYVPQIAPPSPEAYKLSRYGDIQLQGNTGAFSHSIPIYDINFHGINLPITLSYSSNGVLVDELSGFTGTSWTLNAGGVISRTVRGVADEKAQERWYPDSIEPLNTNASKIKSYADKDNVTRDSQQDWFFVNIGNISTSFFFDENLNILKSNDDDVKIEYSRKTTTTFGSVLEFKITDKNGITYILGGSEDYVESNTMSQDCVVGPKTTYYSAWYLKELITPNNQKMFFIYNSYQQSFISSANYNETYIASCPNDFSMAGFNLIFDRNSSSCRSINQTTSKALSSIVFGDNKVVFDYRTDRKDEGSLLLSNISVYNKTQLIKREELIYNEIYNNQKVQDSRLSLNPSIHYRYFLKEINNYDSSNIFQHKHSFDYYNLASLPPRLSWNKDIYGYYNGKSNYSAFDKGLIVNPETVFITRNQASNFTADLSVNPTTAYYGMLKRITYPTKGYSNIEYESNSSNVNGMREIFDSSYLEANKDACGGSSTPEKSFEFTSNGQSIHFTSSYSASKCPGRENDVIDFHDVYSVSIYNITNGQNTLIFTGKGRYDKIIKTVGENQPTNEINFSPIKTVNNNKYRVTIEADTRLDRVELYVNFKYNKRYEPYIYEEFYGGVRVKSTNDFDGVNSTSKKDYFYNTFVERNTGFTTIKDINPPKLYDKSAITITCSINGSVPGPIDNAIKLSVNNSSINQLYNTRSQSVGYGIITSISNLNNQNNGYKEDYFHISSDNDSDNYQGAKIYGVPSSNNSEGYSSALLKSKKFNSNNILLTETENFYNSIKDNNVITNWVFKKDYEYQFPVMDTWLYNYSIERYQNFSRTVKPTKTITKDYLTGGVITTETNYVYGGAKHNQLTEESTTNSKGELVKKTYKYVPDYNAASTTILGKMEAKNIITPIETKVFNGSTQISEQKTDYYEPYTGVFLPQYVYAKKGATTTAADRKITYNSYDNQGNLTQYTLENGLPVSIIWGYSGQYPIAKIEGVALSQINAATITTLNTKTTDAELLTALTSLRTAHKDAMVTGYLYKPLVGVTQIIQPNGVAEKYNYDASNRLQSIVNDKGETLKTFEYKYKP</sequence>
<organism evidence="1 2">
    <name type="scientific">Empedobacter falsenii</name>
    <dbReference type="NCBI Taxonomy" id="343874"/>
    <lineage>
        <taxon>Bacteria</taxon>
        <taxon>Pseudomonadati</taxon>
        <taxon>Bacteroidota</taxon>
        <taxon>Flavobacteriia</taxon>
        <taxon>Flavobacteriales</taxon>
        <taxon>Weeksellaceae</taxon>
        <taxon>Empedobacter</taxon>
    </lineage>
</organism>
<dbReference type="Proteomes" id="UP000254737">
    <property type="component" value="Unassembled WGS sequence"/>
</dbReference>
<gene>
    <name evidence="1" type="ORF">NCTC13456_00204</name>
</gene>
<dbReference type="AlphaFoldDB" id="A0A376G033"/>
<evidence type="ECO:0000313" key="1">
    <source>
        <dbReference type="EMBL" id="STD52990.1"/>
    </source>
</evidence>